<evidence type="ECO:0000256" key="6">
    <source>
        <dbReference type="ARBA" id="ARBA00023136"/>
    </source>
</evidence>
<comment type="caution">
    <text evidence="10">The sequence shown here is derived from an EMBL/GenBank/DDBJ whole genome shotgun (WGS) entry which is preliminary data.</text>
</comment>
<dbReference type="PANTHER" id="PTHR42682">
    <property type="entry name" value="HYDROGENASE-4 COMPONENT F"/>
    <property type="match status" value="1"/>
</dbReference>
<keyword evidence="4 8" id="KW-1133">Transmembrane helix</keyword>
<keyword evidence="2" id="KW-1003">Cell membrane</keyword>
<dbReference type="PRINTS" id="PR01437">
    <property type="entry name" value="NUOXDRDTASE4"/>
</dbReference>
<keyword evidence="5" id="KW-0560">Oxidoreductase</keyword>
<keyword evidence="3 7" id="KW-0812">Transmembrane</keyword>
<evidence type="ECO:0000259" key="9">
    <source>
        <dbReference type="Pfam" id="PF00361"/>
    </source>
</evidence>
<feature type="transmembrane region" description="Helical" evidence="8">
    <location>
        <begin position="409"/>
        <end position="431"/>
    </location>
</feature>
<dbReference type="GO" id="GO:0008137">
    <property type="term" value="F:NADH dehydrogenase (ubiquinone) activity"/>
    <property type="evidence" value="ECO:0007669"/>
    <property type="project" value="InterPro"/>
</dbReference>
<comment type="subcellular location">
    <subcellularLocation>
        <location evidence="1">Cell membrane</location>
        <topology evidence="1">Multi-pass membrane protein</topology>
    </subcellularLocation>
    <subcellularLocation>
        <location evidence="7">Membrane</location>
        <topology evidence="7">Multi-pass membrane protein</topology>
    </subcellularLocation>
</comment>
<evidence type="ECO:0000256" key="5">
    <source>
        <dbReference type="ARBA" id="ARBA00023002"/>
    </source>
</evidence>
<gene>
    <name evidence="10" type="ORF">FEF65_03690</name>
</gene>
<keyword evidence="6 8" id="KW-0472">Membrane</keyword>
<dbReference type="GO" id="GO:0042773">
    <property type="term" value="P:ATP synthesis coupled electron transport"/>
    <property type="evidence" value="ECO:0007669"/>
    <property type="project" value="InterPro"/>
</dbReference>
<feature type="transmembrane region" description="Helical" evidence="8">
    <location>
        <begin position="375"/>
        <end position="402"/>
    </location>
</feature>
<accession>A0A5R9GT41</accession>
<evidence type="ECO:0000313" key="10">
    <source>
        <dbReference type="EMBL" id="TLS68109.1"/>
    </source>
</evidence>
<feature type="transmembrane region" description="Helical" evidence="8">
    <location>
        <begin position="451"/>
        <end position="472"/>
    </location>
</feature>
<dbReference type="RefSeq" id="WP_138238445.1">
    <property type="nucleotide sequence ID" value="NZ_VBRY01000003.1"/>
</dbReference>
<proteinExistence type="predicted"/>
<sequence>MNLFVATLLAPLLGGVLLAVIKDPQRAAVFNIATGIVTFAVSLLLALEVLDTRAVDAMNGWFHLDAYNVFLVVLTTFVSMTTSIFSMPYMRHELETGRVDLPRLRLYHSMFQLFQFGMLLGFTTNNIGVLWVSLELATLATVLLVSLYRTPASIAAAWKYFILCGMGIALALFGTVLVFFTSSAILGHGNIALSWTALYAHASELDPAVMSIAFCFLMVGYGTKVGLAPMHAWLPDAHGEGPTPVSAVLSGLLLNLALYALVRCKMLVDGSTGTDMAGAIMMGFGLLSLFVAALSLHRQRDIKRMFSFSSIEHMGLMTFAFGIGTQLSTFAALLHMTVHSLVKSGIFFTAGHAAQAMGTQKMAEIRGLIQHQPGIGWGLLIGVAAIAGFPPFGIFTSEFLLFTAALESCAWTTLPLLLGLLIAMAGLFRFVQPMVYGEPPATATSVHVNMVPVYIHFGLALLPGIAIPLFLADWYQQAATLITMSAIAGGGGG</sequence>
<evidence type="ECO:0000256" key="3">
    <source>
        <dbReference type="ARBA" id="ARBA00022692"/>
    </source>
</evidence>
<keyword evidence="11" id="KW-1185">Reference proteome</keyword>
<dbReference type="InterPro" id="IPR003918">
    <property type="entry name" value="NADH_UbQ_OxRdtase"/>
</dbReference>
<dbReference type="AlphaFoldDB" id="A0A5R9GT41"/>
<reference evidence="10 11" key="1">
    <citation type="journal article" date="2019" name="Appl. Environ. Microbiol.">
        <title>Environmental Evidence and Genomic Insight of Iron-oxidizing Bacteria Preference Towards More Corrosion Resistant Stainless Steel at Higher Salinities.</title>
        <authorList>
            <person name="Garrison C.E."/>
            <person name="Price K.A."/>
            <person name="Field E.K."/>
        </authorList>
    </citation>
    <scope>NUCLEOTIDE SEQUENCE [LARGE SCALE GENOMIC DNA]</scope>
    <source>
        <strain evidence="10 11">P3</strain>
    </source>
</reference>
<dbReference type="NCBIfam" id="NF005045">
    <property type="entry name" value="PRK06458.1-5"/>
    <property type="match status" value="1"/>
</dbReference>
<evidence type="ECO:0000256" key="1">
    <source>
        <dbReference type="ARBA" id="ARBA00004651"/>
    </source>
</evidence>
<evidence type="ECO:0000256" key="8">
    <source>
        <dbReference type="SAM" id="Phobius"/>
    </source>
</evidence>
<evidence type="ECO:0000256" key="2">
    <source>
        <dbReference type="ARBA" id="ARBA00022475"/>
    </source>
</evidence>
<dbReference type="Pfam" id="PF00361">
    <property type="entry name" value="Proton_antipo_M"/>
    <property type="match status" value="1"/>
</dbReference>
<evidence type="ECO:0000256" key="4">
    <source>
        <dbReference type="ARBA" id="ARBA00022989"/>
    </source>
</evidence>
<dbReference type="PANTHER" id="PTHR42682:SF5">
    <property type="entry name" value="HYDROGENASE-4 COMPONENT F"/>
    <property type="match status" value="1"/>
</dbReference>
<dbReference type="GO" id="GO:0016491">
    <property type="term" value="F:oxidoreductase activity"/>
    <property type="evidence" value="ECO:0007669"/>
    <property type="project" value="UniProtKB-KW"/>
</dbReference>
<dbReference type="EMBL" id="VBRY01000003">
    <property type="protein sequence ID" value="TLS68109.1"/>
    <property type="molecule type" value="Genomic_DNA"/>
</dbReference>
<protein>
    <submittedName>
        <fullName evidence="10">Hydrogenase 4 subunit F</fullName>
    </submittedName>
</protein>
<feature type="transmembrane region" description="Helical" evidence="8">
    <location>
        <begin position="244"/>
        <end position="262"/>
    </location>
</feature>
<feature type="transmembrane region" description="Helical" evidence="8">
    <location>
        <begin position="277"/>
        <end position="296"/>
    </location>
</feature>
<dbReference type="GO" id="GO:0005886">
    <property type="term" value="C:plasma membrane"/>
    <property type="evidence" value="ECO:0007669"/>
    <property type="project" value="UniProtKB-SubCell"/>
</dbReference>
<feature type="domain" description="NADH:quinone oxidoreductase/Mrp antiporter transmembrane" evidence="9">
    <location>
        <begin position="126"/>
        <end position="416"/>
    </location>
</feature>
<dbReference type="NCBIfam" id="NF005043">
    <property type="entry name" value="PRK06458.1-3"/>
    <property type="match status" value="1"/>
</dbReference>
<feature type="transmembrane region" description="Helical" evidence="8">
    <location>
        <begin position="67"/>
        <end position="90"/>
    </location>
</feature>
<evidence type="ECO:0000256" key="7">
    <source>
        <dbReference type="RuleBase" id="RU000320"/>
    </source>
</evidence>
<dbReference type="Proteomes" id="UP000306585">
    <property type="component" value="Unassembled WGS sequence"/>
</dbReference>
<evidence type="ECO:0000313" key="11">
    <source>
        <dbReference type="Proteomes" id="UP000306585"/>
    </source>
</evidence>
<feature type="transmembrane region" description="Helical" evidence="8">
    <location>
        <begin position="160"/>
        <end position="185"/>
    </location>
</feature>
<feature type="transmembrane region" description="Helical" evidence="8">
    <location>
        <begin position="205"/>
        <end position="223"/>
    </location>
</feature>
<feature type="transmembrane region" description="Helical" evidence="8">
    <location>
        <begin position="316"/>
        <end position="338"/>
    </location>
</feature>
<dbReference type="InterPro" id="IPR001750">
    <property type="entry name" value="ND/Mrp_TM"/>
</dbReference>
<dbReference type="InterPro" id="IPR052175">
    <property type="entry name" value="ComplexI-like_HydComp"/>
</dbReference>
<feature type="transmembrane region" description="Helical" evidence="8">
    <location>
        <begin position="28"/>
        <end position="47"/>
    </location>
</feature>
<organism evidence="10 11">
    <name type="scientific">Mariprofundus erugo</name>
    <dbReference type="NCBI Taxonomy" id="2528639"/>
    <lineage>
        <taxon>Bacteria</taxon>
        <taxon>Pseudomonadati</taxon>
        <taxon>Pseudomonadota</taxon>
        <taxon>Candidatius Mariprofundia</taxon>
        <taxon>Mariprofundales</taxon>
        <taxon>Mariprofundaceae</taxon>
        <taxon>Mariprofundus</taxon>
    </lineage>
</organism>
<name>A0A5R9GT41_9PROT</name>